<dbReference type="PANTHER" id="PTHR30537">
    <property type="entry name" value="HTH-TYPE TRANSCRIPTIONAL REGULATOR"/>
    <property type="match status" value="1"/>
</dbReference>
<dbReference type="InterPro" id="IPR058163">
    <property type="entry name" value="LysR-type_TF_proteobact-type"/>
</dbReference>
<evidence type="ECO:0000256" key="4">
    <source>
        <dbReference type="ARBA" id="ARBA00023163"/>
    </source>
</evidence>
<sequence length="303" mass="33717">MRRLPPLNALRAFSVAAQTASFTKAGELLHVTQGAISRQVKQLEEAVGQPLFMRAHQGLVLTPVGKDLAASLEDVFAQLESAVDRAAQAVQRQLLAVNVPPTFATRWLAPRLSDFRARYPMIDLSITTDWVQKTRDAQNQDCLVVFGSEAWPKVQTERLMVEQHIMVSSPVLWRNDLPPSLSNATLLHILNGEERLPVWEHWIAVHGLSHVDPQPGLAFSTLDQVINAAVAGAGVAVVDQAMVVRELQSGVLRRHSQQQMSGPCGYWFIDVSHKPERQALARLFHDWLLTQFHRDQSMALLAA</sequence>
<dbReference type="Pfam" id="PF00126">
    <property type="entry name" value="HTH_1"/>
    <property type="match status" value="1"/>
</dbReference>
<dbReference type="AlphaFoldDB" id="A0A515EMT7"/>
<dbReference type="PANTHER" id="PTHR30537:SF5">
    <property type="entry name" value="HTH-TYPE TRANSCRIPTIONAL ACTIVATOR TTDR-RELATED"/>
    <property type="match status" value="1"/>
</dbReference>
<dbReference type="SUPFAM" id="SSF46785">
    <property type="entry name" value="Winged helix' DNA-binding domain"/>
    <property type="match status" value="1"/>
</dbReference>
<reference evidence="7" key="1">
    <citation type="submission" date="2019-02" db="EMBL/GenBank/DDBJ databases">
        <title>Complete genome sequence of Rhodoferax sp. Gr-4.</title>
        <authorList>
            <person name="Jin L."/>
        </authorList>
    </citation>
    <scope>NUCLEOTIDE SEQUENCE [LARGE SCALE GENOMIC DNA]</scope>
    <source>
        <strain evidence="7">Gr-4</strain>
    </source>
</reference>
<dbReference type="KEGG" id="rhg:EXZ61_07285"/>
<keyword evidence="3" id="KW-0238">DNA-binding</keyword>
<gene>
    <name evidence="6" type="ORF">EXZ61_07285</name>
</gene>
<dbReference type="GO" id="GO:0003700">
    <property type="term" value="F:DNA-binding transcription factor activity"/>
    <property type="evidence" value="ECO:0007669"/>
    <property type="project" value="InterPro"/>
</dbReference>
<accession>A0A515EMT7</accession>
<dbReference type="Gene3D" id="3.40.190.10">
    <property type="entry name" value="Periplasmic binding protein-like II"/>
    <property type="match status" value="2"/>
</dbReference>
<dbReference type="PRINTS" id="PR00039">
    <property type="entry name" value="HTHLYSR"/>
</dbReference>
<dbReference type="InterPro" id="IPR036388">
    <property type="entry name" value="WH-like_DNA-bd_sf"/>
</dbReference>
<dbReference type="InterPro" id="IPR036390">
    <property type="entry name" value="WH_DNA-bd_sf"/>
</dbReference>
<dbReference type="Gene3D" id="1.10.10.10">
    <property type="entry name" value="Winged helix-like DNA-binding domain superfamily/Winged helix DNA-binding domain"/>
    <property type="match status" value="1"/>
</dbReference>
<reference evidence="7" key="2">
    <citation type="journal article" date="2020" name="Int. J. Syst. Evol. Microbiol.">
        <title>Genomic insights into a novel species Rhodoferax aquaticus sp. nov., isolated from freshwater.</title>
        <authorList>
            <person name="Li T."/>
            <person name="Zhuo Y."/>
            <person name="Jin C.Z."/>
            <person name="Wu X."/>
            <person name="Ko S.R."/>
            <person name="Jin F.J."/>
            <person name="Ahn C.Y."/>
            <person name="Oh H.M."/>
            <person name="Lee H.G."/>
            <person name="Jin L."/>
        </authorList>
    </citation>
    <scope>NUCLEOTIDE SEQUENCE [LARGE SCALE GENOMIC DNA]</scope>
    <source>
        <strain evidence="7">Gr-4</strain>
    </source>
</reference>
<dbReference type="SUPFAM" id="SSF53850">
    <property type="entry name" value="Periplasmic binding protein-like II"/>
    <property type="match status" value="1"/>
</dbReference>
<evidence type="ECO:0000313" key="7">
    <source>
        <dbReference type="Proteomes" id="UP000317365"/>
    </source>
</evidence>
<dbReference type="RefSeq" id="WP_142810469.1">
    <property type="nucleotide sequence ID" value="NZ_CP036282.1"/>
</dbReference>
<evidence type="ECO:0000313" key="6">
    <source>
        <dbReference type="EMBL" id="QDL53987.1"/>
    </source>
</evidence>
<comment type="similarity">
    <text evidence="1">Belongs to the LysR transcriptional regulatory family.</text>
</comment>
<evidence type="ECO:0000256" key="1">
    <source>
        <dbReference type="ARBA" id="ARBA00009437"/>
    </source>
</evidence>
<dbReference type="EMBL" id="CP036282">
    <property type="protein sequence ID" value="QDL53987.1"/>
    <property type="molecule type" value="Genomic_DNA"/>
</dbReference>
<keyword evidence="2" id="KW-0805">Transcription regulation</keyword>
<name>A0A515EMT7_9BURK</name>
<dbReference type="Proteomes" id="UP000317365">
    <property type="component" value="Chromosome"/>
</dbReference>
<protein>
    <submittedName>
        <fullName evidence="6">LysR family transcriptional regulator</fullName>
    </submittedName>
</protein>
<dbReference type="GO" id="GO:0043565">
    <property type="term" value="F:sequence-specific DNA binding"/>
    <property type="evidence" value="ECO:0007669"/>
    <property type="project" value="TreeGrafter"/>
</dbReference>
<dbReference type="Pfam" id="PF03466">
    <property type="entry name" value="LysR_substrate"/>
    <property type="match status" value="1"/>
</dbReference>
<evidence type="ECO:0000256" key="3">
    <source>
        <dbReference type="ARBA" id="ARBA00023125"/>
    </source>
</evidence>
<keyword evidence="7" id="KW-1185">Reference proteome</keyword>
<keyword evidence="4" id="KW-0804">Transcription</keyword>
<evidence type="ECO:0000259" key="5">
    <source>
        <dbReference type="PROSITE" id="PS50931"/>
    </source>
</evidence>
<organism evidence="6 7">
    <name type="scientific">Rhodoferax aquaticus</name>
    <dbReference type="NCBI Taxonomy" id="2527691"/>
    <lineage>
        <taxon>Bacteria</taxon>
        <taxon>Pseudomonadati</taxon>
        <taxon>Pseudomonadota</taxon>
        <taxon>Betaproteobacteria</taxon>
        <taxon>Burkholderiales</taxon>
        <taxon>Comamonadaceae</taxon>
        <taxon>Rhodoferax</taxon>
    </lineage>
</organism>
<feature type="domain" description="HTH lysR-type" evidence="5">
    <location>
        <begin position="5"/>
        <end position="62"/>
    </location>
</feature>
<proteinExistence type="inferred from homology"/>
<dbReference type="GO" id="GO:0006351">
    <property type="term" value="P:DNA-templated transcription"/>
    <property type="evidence" value="ECO:0007669"/>
    <property type="project" value="TreeGrafter"/>
</dbReference>
<dbReference type="FunFam" id="1.10.10.10:FF:000001">
    <property type="entry name" value="LysR family transcriptional regulator"/>
    <property type="match status" value="1"/>
</dbReference>
<dbReference type="InterPro" id="IPR005119">
    <property type="entry name" value="LysR_subst-bd"/>
</dbReference>
<evidence type="ECO:0000256" key="2">
    <source>
        <dbReference type="ARBA" id="ARBA00023015"/>
    </source>
</evidence>
<dbReference type="PROSITE" id="PS50931">
    <property type="entry name" value="HTH_LYSR"/>
    <property type="match status" value="1"/>
</dbReference>
<dbReference type="InterPro" id="IPR000847">
    <property type="entry name" value="LysR_HTH_N"/>
</dbReference>